<accession>A0A397N7A1</accession>
<evidence type="ECO:0000313" key="2">
    <source>
        <dbReference type="Proteomes" id="UP000265836"/>
    </source>
</evidence>
<reference evidence="1 2" key="1">
    <citation type="submission" date="2018-08" db="EMBL/GenBank/DDBJ databases">
        <title>Genome sequencing of rice bacterial endophytes.</title>
        <authorList>
            <person name="Venturi V."/>
        </authorList>
    </citation>
    <scope>NUCLEOTIDE SEQUENCE [LARGE SCALE GENOMIC DNA]</scope>
    <source>
        <strain evidence="1 2">E1205</strain>
    </source>
</reference>
<sequence length="125" mass="15100">MNPKLAIARNFAWCDEYEDSSFTGLLHEKQYWSMAEYWELEWALYQLVGNRSPEVQWRIFRIFSWVLLTIGCHFDKKDLYKIKNLKRHQLYELRERFVLVFEGFFSGKMPSQECFENTNPLVTGT</sequence>
<dbReference type="EMBL" id="QXDA01000003">
    <property type="protein sequence ID" value="RIA31599.1"/>
    <property type="molecule type" value="Genomic_DNA"/>
</dbReference>
<dbReference type="Proteomes" id="UP000265836">
    <property type="component" value="Unassembled WGS sequence"/>
</dbReference>
<name>A0A397N7A1_ECTOL</name>
<evidence type="ECO:0000313" key="1">
    <source>
        <dbReference type="EMBL" id="RIA31599.1"/>
    </source>
</evidence>
<proteinExistence type="predicted"/>
<protein>
    <submittedName>
        <fullName evidence="1">Immunity protein 41 of polymorphic toxin system</fullName>
    </submittedName>
</protein>
<comment type="caution">
    <text evidence="1">The sequence shown here is derived from an EMBL/GenBank/DDBJ whole genome shotgun (WGS) entry which is preliminary data.</text>
</comment>
<organism evidence="1 2">
    <name type="scientific">Ectopseudomonas oleovorans</name>
    <name type="common">Pseudomonas oleovorans</name>
    <dbReference type="NCBI Taxonomy" id="301"/>
    <lineage>
        <taxon>Bacteria</taxon>
        <taxon>Pseudomonadati</taxon>
        <taxon>Pseudomonadota</taxon>
        <taxon>Gammaproteobacteria</taxon>
        <taxon>Pseudomonadales</taxon>
        <taxon>Pseudomonadaceae</taxon>
        <taxon>Ectopseudomonas</taxon>
    </lineage>
</organism>
<gene>
    <name evidence="1" type="ORF">DFO61_2323</name>
</gene>
<dbReference type="AlphaFoldDB" id="A0A397N7A1"/>